<evidence type="ECO:0000313" key="3">
    <source>
        <dbReference type="Proteomes" id="UP000238322"/>
    </source>
</evidence>
<dbReference type="InterPro" id="IPR037883">
    <property type="entry name" value="Knr4/Smi1-like_sf"/>
</dbReference>
<dbReference type="Pfam" id="PF09346">
    <property type="entry name" value="SMI1_KNR4"/>
    <property type="match status" value="1"/>
</dbReference>
<name>A0A2S8G0B3_9BACT</name>
<gene>
    <name evidence="2" type="ORF">C5Y83_07130</name>
</gene>
<dbReference type="InterPro" id="IPR018958">
    <property type="entry name" value="Knr4/Smi1-like_dom"/>
</dbReference>
<dbReference type="AlphaFoldDB" id="A0A2S8G0B3"/>
<proteinExistence type="predicted"/>
<accession>A0A2S8G0B3</accession>
<comment type="caution">
    <text evidence="2">The sequence shown here is derived from an EMBL/GenBank/DDBJ whole genome shotgun (WGS) entry which is preliminary data.</text>
</comment>
<reference evidence="2 3" key="1">
    <citation type="submission" date="2018-02" db="EMBL/GenBank/DDBJ databases">
        <title>Comparative genomes isolates from brazilian mangrove.</title>
        <authorList>
            <person name="Araujo J.E."/>
            <person name="Taketani R.G."/>
            <person name="Silva M.C.P."/>
            <person name="Loureco M.V."/>
            <person name="Andreote F.D."/>
        </authorList>
    </citation>
    <scope>NUCLEOTIDE SEQUENCE [LARGE SCALE GENOMIC DNA]</scope>
    <source>
        <strain evidence="2 3">Hex-1 MGV</strain>
    </source>
</reference>
<protein>
    <recommendedName>
        <fullName evidence="1">Knr4/Smi1-like domain-containing protein</fullName>
    </recommendedName>
</protein>
<dbReference type="Proteomes" id="UP000238322">
    <property type="component" value="Unassembled WGS sequence"/>
</dbReference>
<dbReference type="EMBL" id="PUHY01000005">
    <property type="protein sequence ID" value="PQO37711.1"/>
    <property type="molecule type" value="Genomic_DNA"/>
</dbReference>
<evidence type="ECO:0000259" key="1">
    <source>
        <dbReference type="Pfam" id="PF09346"/>
    </source>
</evidence>
<feature type="domain" description="Knr4/Smi1-like" evidence="1">
    <location>
        <begin position="51"/>
        <end position="107"/>
    </location>
</feature>
<sequence length="117" mass="13103">MAALLAFLLSGCDPAMDAITSSRSIEDNLVTDRINRPENAMLKSLPDVAQLTESYLHSFEKERSLKLPSEYREFVLDHNGGFPSPNCVIFEEDGRQTASDVLCFFALNDERSWASVE</sequence>
<dbReference type="SUPFAM" id="SSF160631">
    <property type="entry name" value="SMI1/KNR4-like"/>
    <property type="match status" value="1"/>
</dbReference>
<dbReference type="Gene3D" id="3.40.1580.10">
    <property type="entry name" value="SMI1/KNR4-like"/>
    <property type="match status" value="1"/>
</dbReference>
<organism evidence="2 3">
    <name type="scientific">Blastopirellula marina</name>
    <dbReference type="NCBI Taxonomy" id="124"/>
    <lineage>
        <taxon>Bacteria</taxon>
        <taxon>Pseudomonadati</taxon>
        <taxon>Planctomycetota</taxon>
        <taxon>Planctomycetia</taxon>
        <taxon>Pirellulales</taxon>
        <taxon>Pirellulaceae</taxon>
        <taxon>Blastopirellula</taxon>
    </lineage>
</organism>
<evidence type="ECO:0000313" key="2">
    <source>
        <dbReference type="EMBL" id="PQO37711.1"/>
    </source>
</evidence>